<accession>A0A0H2Q6U6</accession>
<reference evidence="10" key="5">
    <citation type="submission" date="2023-12" db="EMBL/GenBank/DDBJ databases">
        <title>Molecular genomic analyses of Enterococcus cecorum from sepsis oubreaks in broilers.</title>
        <authorList>
            <person name="Rhoads D."/>
            <person name="Alrubaye A."/>
        </authorList>
    </citation>
    <scope>NUCLEOTIDE SEQUENCE</scope>
    <source>
        <strain evidence="10">1755</strain>
    </source>
</reference>
<dbReference type="GeneID" id="60872821"/>
<reference evidence="13" key="2">
    <citation type="submission" date="2017-04" db="EMBL/GenBank/DDBJ databases">
        <title>Function of individual gut microbiota members based on whole genome sequencing of pure cultures obtained from chicken caecum.</title>
        <authorList>
            <person name="Medvecky M."/>
            <person name="Cejkova D."/>
            <person name="Polansky O."/>
            <person name="Karasova D."/>
            <person name="Kubasova T."/>
            <person name="Cizek A."/>
            <person name="Rychlik I."/>
        </authorList>
    </citation>
    <scope>NUCLEOTIDE SEQUENCE [LARGE SCALE GENOMIC DNA]</scope>
    <source>
        <strain evidence="13">An144</strain>
    </source>
</reference>
<dbReference type="CDD" id="cd06261">
    <property type="entry name" value="TM_PBP2"/>
    <property type="match status" value="1"/>
</dbReference>
<keyword evidence="5 7" id="KW-1133">Transmembrane helix</keyword>
<sequence>MKKRSNIFLDLASHLLLIIATIIAIFPLVWIFISSIKGKGELTQFPTRFWPKTFTLDYFTHVINDLHFIVNIKNSLLIALSTTVIAIIISAMAAYGIVRFFPKLGAIMSRLLVTTYIFPPILLAIPYSIAMAKVGLTNSLIGLMVIYLSFSVPYAVWLLVGFFQTVPIGIEESARIDGANKFTIFYRIVLPIVAPGIVATAIYTFINAWNEFLYALILINDTSKMTVAVALRSLNGSEILDWGDMMAASVIVVLPSVIFFSIIQNKIAGGLSEGSVK</sequence>
<dbReference type="InterPro" id="IPR035906">
    <property type="entry name" value="MetI-like_sf"/>
</dbReference>
<evidence type="ECO:0000256" key="4">
    <source>
        <dbReference type="ARBA" id="ARBA00022692"/>
    </source>
</evidence>
<protein>
    <submittedName>
        <fullName evidence="9">Carbohydrate ABC transporter permease</fullName>
    </submittedName>
    <submittedName>
        <fullName evidence="11">Sugar ABC transporter permease</fullName>
    </submittedName>
</protein>
<name>A0A0H2Q6U6_9ENTE</name>
<evidence type="ECO:0000313" key="13">
    <source>
        <dbReference type="Proteomes" id="UP000196074"/>
    </source>
</evidence>
<dbReference type="RefSeq" id="WP_016250560.1">
    <property type="nucleotide sequence ID" value="NZ_AP035890.1"/>
</dbReference>
<evidence type="ECO:0000313" key="11">
    <source>
        <dbReference type="EMBL" id="OUQ09730.1"/>
    </source>
</evidence>
<feature type="transmembrane region" description="Helical" evidence="7">
    <location>
        <begin position="141"/>
        <end position="163"/>
    </location>
</feature>
<dbReference type="PANTHER" id="PTHR32243">
    <property type="entry name" value="MALTOSE TRANSPORT SYSTEM PERMEASE-RELATED"/>
    <property type="match status" value="1"/>
</dbReference>
<gene>
    <name evidence="11" type="ORF">B5E88_08770</name>
    <name evidence="12" type="ORF">EB18_01607</name>
    <name evidence="9" type="ORF">P7H47_07685</name>
    <name evidence="10" type="ORF">U1294_10675</name>
</gene>
<keyword evidence="6 7" id="KW-0472">Membrane</keyword>
<evidence type="ECO:0000256" key="6">
    <source>
        <dbReference type="ARBA" id="ARBA00023136"/>
    </source>
</evidence>
<dbReference type="PROSITE" id="PS50928">
    <property type="entry name" value="ABC_TM1"/>
    <property type="match status" value="1"/>
</dbReference>
<evidence type="ECO:0000256" key="3">
    <source>
        <dbReference type="ARBA" id="ARBA00022475"/>
    </source>
</evidence>
<dbReference type="EMBL" id="JAXOGL010000022">
    <property type="protein sequence ID" value="MDZ5598665.1"/>
    <property type="molecule type" value="Genomic_DNA"/>
</dbReference>
<dbReference type="Gene3D" id="1.10.3720.10">
    <property type="entry name" value="MetI-like"/>
    <property type="match status" value="1"/>
</dbReference>
<feature type="domain" description="ABC transmembrane type-1" evidence="8">
    <location>
        <begin position="72"/>
        <end position="263"/>
    </location>
</feature>
<organism evidence="11 13">
    <name type="scientific">Enterococcus cecorum</name>
    <dbReference type="NCBI Taxonomy" id="44008"/>
    <lineage>
        <taxon>Bacteria</taxon>
        <taxon>Bacillati</taxon>
        <taxon>Bacillota</taxon>
        <taxon>Bacilli</taxon>
        <taxon>Lactobacillales</taxon>
        <taxon>Enterococcaceae</taxon>
        <taxon>Enterococcus</taxon>
    </lineage>
</organism>
<proteinExistence type="inferred from homology"/>
<feature type="transmembrane region" description="Helical" evidence="7">
    <location>
        <begin position="184"/>
        <end position="206"/>
    </location>
</feature>
<dbReference type="Proteomes" id="UP001290582">
    <property type="component" value="Unassembled WGS sequence"/>
</dbReference>
<evidence type="ECO:0000259" key="8">
    <source>
        <dbReference type="PROSITE" id="PS50928"/>
    </source>
</evidence>
<feature type="transmembrane region" description="Helical" evidence="7">
    <location>
        <begin position="243"/>
        <end position="263"/>
    </location>
</feature>
<dbReference type="AlphaFoldDB" id="A0A0H2Q6U6"/>
<reference evidence="12 14" key="1">
    <citation type="submission" date="2015-06" db="EMBL/GenBank/DDBJ databases">
        <title>The Genome Sequence of Enterococcus cecorum 170AEA1.</title>
        <authorList>
            <consortium name="The Broad Institute Genomics Platform"/>
            <consortium name="The Broad Institute Genome Sequencing Center for Infectious Disease"/>
            <person name="Earl A.M."/>
            <person name="Van Tyne D."/>
            <person name="Lebreton F."/>
            <person name="Saavedra J.T."/>
            <person name="Gilmore M.S."/>
            <person name="Manson McGuire A."/>
            <person name="Clock S."/>
            <person name="Crupain M."/>
            <person name="Rangan U."/>
            <person name="Young S."/>
            <person name="Abouelleil A."/>
            <person name="Cao P."/>
            <person name="Chapman S.B."/>
            <person name="Griggs A."/>
            <person name="Priest M."/>
            <person name="Shea T."/>
            <person name="Wortman J."/>
            <person name="Nusbaum C."/>
            <person name="Birren B."/>
        </authorList>
    </citation>
    <scope>NUCLEOTIDE SEQUENCE [LARGE SCALE GENOMIC DNA]</scope>
    <source>
        <strain evidence="12 14">170AEA1</strain>
    </source>
</reference>
<comment type="similarity">
    <text evidence="7">Belongs to the binding-protein-dependent transport system permease family.</text>
</comment>
<evidence type="ECO:0000313" key="9">
    <source>
        <dbReference type="EMBL" id="MDT2797121.1"/>
    </source>
</evidence>
<dbReference type="Pfam" id="PF00528">
    <property type="entry name" value="BPD_transp_1"/>
    <property type="match status" value="1"/>
</dbReference>
<comment type="subcellular location">
    <subcellularLocation>
        <location evidence="1 7">Cell membrane</location>
        <topology evidence="1 7">Multi-pass membrane protein</topology>
    </subcellularLocation>
</comment>
<keyword evidence="3" id="KW-1003">Cell membrane</keyword>
<reference evidence="11" key="3">
    <citation type="journal article" date="2018" name="BMC Genomics">
        <title>Whole genome sequencing and function prediction of 133 gut anaerobes isolated from chicken caecum in pure cultures.</title>
        <authorList>
            <person name="Medvecky M."/>
            <person name="Cejkova D."/>
            <person name="Polansky O."/>
            <person name="Karasova D."/>
            <person name="Kubasova T."/>
            <person name="Cizek A."/>
            <person name="Rychlik I."/>
        </authorList>
    </citation>
    <scope>NUCLEOTIDE SEQUENCE</scope>
    <source>
        <strain evidence="11">An144</strain>
    </source>
</reference>
<keyword evidence="2 7" id="KW-0813">Transport</keyword>
<evidence type="ECO:0000313" key="12">
    <source>
        <dbReference type="EMBL" id="RBR28990.1"/>
    </source>
</evidence>
<dbReference type="GO" id="GO:0005886">
    <property type="term" value="C:plasma membrane"/>
    <property type="evidence" value="ECO:0007669"/>
    <property type="project" value="UniProtKB-SubCell"/>
</dbReference>
<dbReference type="GO" id="GO:0055085">
    <property type="term" value="P:transmembrane transport"/>
    <property type="evidence" value="ECO:0007669"/>
    <property type="project" value="InterPro"/>
</dbReference>
<dbReference type="Proteomes" id="UP000196074">
    <property type="component" value="Unassembled WGS sequence"/>
</dbReference>
<evidence type="ECO:0000256" key="7">
    <source>
        <dbReference type="RuleBase" id="RU363032"/>
    </source>
</evidence>
<feature type="transmembrane region" description="Helical" evidence="7">
    <location>
        <begin position="12"/>
        <end position="33"/>
    </location>
</feature>
<dbReference type="SUPFAM" id="SSF161098">
    <property type="entry name" value="MetI-like"/>
    <property type="match status" value="1"/>
</dbReference>
<feature type="transmembrane region" description="Helical" evidence="7">
    <location>
        <begin position="76"/>
        <end position="98"/>
    </location>
</feature>
<evidence type="ECO:0000313" key="14">
    <source>
        <dbReference type="Proteomes" id="UP000252800"/>
    </source>
</evidence>
<feature type="transmembrane region" description="Helical" evidence="7">
    <location>
        <begin position="110"/>
        <end position="129"/>
    </location>
</feature>
<comment type="caution">
    <text evidence="11">The sequence shown here is derived from an EMBL/GenBank/DDBJ whole genome shotgun (WGS) entry which is preliminary data.</text>
</comment>
<evidence type="ECO:0000313" key="10">
    <source>
        <dbReference type="EMBL" id="MDZ5598665.1"/>
    </source>
</evidence>
<evidence type="ECO:0000256" key="2">
    <source>
        <dbReference type="ARBA" id="ARBA00022448"/>
    </source>
</evidence>
<keyword evidence="4 7" id="KW-0812">Transmembrane</keyword>
<dbReference type="InterPro" id="IPR050901">
    <property type="entry name" value="BP-dep_ABC_trans_perm"/>
</dbReference>
<evidence type="ECO:0000256" key="1">
    <source>
        <dbReference type="ARBA" id="ARBA00004651"/>
    </source>
</evidence>
<dbReference type="PANTHER" id="PTHR32243:SF18">
    <property type="entry name" value="INNER MEMBRANE ABC TRANSPORTER PERMEASE PROTEIN YCJP"/>
    <property type="match status" value="1"/>
</dbReference>
<dbReference type="InterPro" id="IPR000515">
    <property type="entry name" value="MetI-like"/>
</dbReference>
<dbReference type="EMBL" id="LEOY01000012">
    <property type="protein sequence ID" value="RBR28990.1"/>
    <property type="molecule type" value="Genomic_DNA"/>
</dbReference>
<dbReference type="Proteomes" id="UP000252800">
    <property type="component" value="Unassembled WGS sequence"/>
</dbReference>
<dbReference type="Proteomes" id="UP001255696">
    <property type="component" value="Unassembled WGS sequence"/>
</dbReference>
<dbReference type="EMBL" id="JARQBI010000016">
    <property type="protein sequence ID" value="MDT2797121.1"/>
    <property type="molecule type" value="Genomic_DNA"/>
</dbReference>
<dbReference type="EMBL" id="NFLC01000017">
    <property type="protein sequence ID" value="OUQ09730.1"/>
    <property type="molecule type" value="Genomic_DNA"/>
</dbReference>
<reference evidence="9" key="4">
    <citation type="submission" date="2023-03" db="EMBL/GenBank/DDBJ databases">
        <authorList>
            <person name="Shen W."/>
            <person name="Cai J."/>
        </authorList>
    </citation>
    <scope>NUCLEOTIDE SEQUENCE</scope>
    <source>
        <strain evidence="9">B245-2</strain>
    </source>
</reference>
<evidence type="ECO:0000256" key="5">
    <source>
        <dbReference type="ARBA" id="ARBA00022989"/>
    </source>
</evidence>